<name>A0AAW0LF82_QUESU</name>
<evidence type="ECO:0000313" key="2">
    <source>
        <dbReference type="EMBL" id="KAK7849006.1"/>
    </source>
</evidence>
<sequence length="250" mass="28440">MPLFPCLENLELYYCSFKPLEETTRIAAAEATVVASASSSTRAASSFAPLSKLKSMEIGRMEEPLPEECMQNLISLNRLWIYECRGPLLQGMRHLTALKQLEICSSELFDLSNYGNGMECKGLRSLNSLWLFQLLKLKSLPEGIQHVTSLEKLTIDYCPCLTALLEWIFSLPSLKILEILQCPKLQSLPVEISRLTSLHTLKIRYCPILSQWCKKEIGHDWRHISHITNLDLEPGNSDGEPNEQQKKFDL</sequence>
<dbReference type="InterPro" id="IPR032675">
    <property type="entry name" value="LRR_dom_sf"/>
</dbReference>
<reference evidence="2 3" key="1">
    <citation type="journal article" date="2018" name="Sci. Data">
        <title>The draft genome sequence of cork oak.</title>
        <authorList>
            <person name="Ramos A.M."/>
            <person name="Usie A."/>
            <person name="Barbosa P."/>
            <person name="Barros P.M."/>
            <person name="Capote T."/>
            <person name="Chaves I."/>
            <person name="Simoes F."/>
            <person name="Abreu I."/>
            <person name="Carrasquinho I."/>
            <person name="Faro C."/>
            <person name="Guimaraes J.B."/>
            <person name="Mendonca D."/>
            <person name="Nobrega F."/>
            <person name="Rodrigues L."/>
            <person name="Saibo N.J.M."/>
            <person name="Varela M.C."/>
            <person name="Egas C."/>
            <person name="Matos J."/>
            <person name="Miguel C.M."/>
            <person name="Oliveira M.M."/>
            <person name="Ricardo C.P."/>
            <person name="Goncalves S."/>
        </authorList>
    </citation>
    <scope>NUCLEOTIDE SEQUENCE [LARGE SCALE GENOMIC DNA]</scope>
    <source>
        <strain evidence="3">cv. HL8</strain>
    </source>
</reference>
<dbReference type="GO" id="GO:0006952">
    <property type="term" value="P:defense response"/>
    <property type="evidence" value="ECO:0007669"/>
    <property type="project" value="UniProtKB-KW"/>
</dbReference>
<dbReference type="Gramene" id="rna-CFP56_22955">
    <property type="protein sequence ID" value="cds-POF13440.1"/>
    <property type="gene ID" value="gene-CFP56_22955"/>
</dbReference>
<dbReference type="Proteomes" id="UP000237347">
    <property type="component" value="Unassembled WGS sequence"/>
</dbReference>
<evidence type="ECO:0000256" key="1">
    <source>
        <dbReference type="ARBA" id="ARBA00022821"/>
    </source>
</evidence>
<dbReference type="Gene3D" id="3.80.10.10">
    <property type="entry name" value="Ribonuclease Inhibitor"/>
    <property type="match status" value="1"/>
</dbReference>
<dbReference type="PANTHER" id="PTHR36766:SF63">
    <property type="entry name" value="NB-ARC DOMAIN-CONTAINING PROTEIN"/>
    <property type="match status" value="1"/>
</dbReference>
<evidence type="ECO:0000313" key="3">
    <source>
        <dbReference type="Proteomes" id="UP000237347"/>
    </source>
</evidence>
<protein>
    <submittedName>
        <fullName evidence="2">Disease resistance protein rga2</fullName>
    </submittedName>
</protein>
<keyword evidence="3" id="KW-1185">Reference proteome</keyword>
<organism evidence="2 3">
    <name type="scientific">Quercus suber</name>
    <name type="common">Cork oak</name>
    <dbReference type="NCBI Taxonomy" id="58331"/>
    <lineage>
        <taxon>Eukaryota</taxon>
        <taxon>Viridiplantae</taxon>
        <taxon>Streptophyta</taxon>
        <taxon>Embryophyta</taxon>
        <taxon>Tracheophyta</taxon>
        <taxon>Spermatophyta</taxon>
        <taxon>Magnoliopsida</taxon>
        <taxon>eudicotyledons</taxon>
        <taxon>Gunneridae</taxon>
        <taxon>Pentapetalae</taxon>
        <taxon>rosids</taxon>
        <taxon>fabids</taxon>
        <taxon>Fagales</taxon>
        <taxon>Fagaceae</taxon>
        <taxon>Quercus</taxon>
    </lineage>
</organism>
<proteinExistence type="predicted"/>
<dbReference type="SUPFAM" id="SSF52047">
    <property type="entry name" value="RNI-like"/>
    <property type="match status" value="1"/>
</dbReference>
<dbReference type="EMBL" id="PKMF04000119">
    <property type="protein sequence ID" value="KAK7849006.1"/>
    <property type="molecule type" value="Genomic_DNA"/>
</dbReference>
<keyword evidence="1" id="KW-0611">Plant defense</keyword>
<dbReference type="PANTHER" id="PTHR36766">
    <property type="entry name" value="PLANT BROAD-SPECTRUM MILDEW RESISTANCE PROTEIN RPW8"/>
    <property type="match status" value="1"/>
</dbReference>
<dbReference type="AlphaFoldDB" id="A0AAW0LF82"/>
<comment type="caution">
    <text evidence="2">The sequence shown here is derived from an EMBL/GenBank/DDBJ whole genome shotgun (WGS) entry which is preliminary data.</text>
</comment>
<gene>
    <name evidence="2" type="primary">RGA2_16</name>
    <name evidence="2" type="ORF">CFP56_003916</name>
</gene>
<accession>A0AAW0LF82</accession>